<dbReference type="Pfam" id="PF09749">
    <property type="entry name" value="HVSL"/>
    <property type="match status" value="1"/>
</dbReference>
<comment type="caution">
    <text evidence="2">The sequence shown here is derived from an EMBL/GenBank/DDBJ whole genome shotgun (WGS) entry which is preliminary data.</text>
</comment>
<name>A0ABR4BPG1_9LECA</name>
<dbReference type="EMBL" id="JBHFEH010000002">
    <property type="protein sequence ID" value="KAL2058624.1"/>
    <property type="molecule type" value="Genomic_DNA"/>
</dbReference>
<reference evidence="2 3" key="1">
    <citation type="submission" date="2024-09" db="EMBL/GenBank/DDBJ databases">
        <title>Rethinking Asexuality: The Enigmatic Case of Functional Sexual Genes in Lepraria (Stereocaulaceae).</title>
        <authorList>
            <person name="Doellman M."/>
            <person name="Sun Y."/>
            <person name="Barcenas-Pena A."/>
            <person name="Lumbsch H.T."/>
            <person name="Grewe F."/>
        </authorList>
    </citation>
    <scope>NUCLEOTIDE SEQUENCE [LARGE SCALE GENOMIC DNA]</scope>
    <source>
        <strain evidence="2 3">Grewe 0041</strain>
    </source>
</reference>
<sequence>MRLDKAPQDGLNQLLRISNGVVQIFGQPPLYADSQPPPQANDPPGHKIRQKGLLKTASGSSSHASPAQMAAVNHLDVSSSFHISIGWTLTAPSKSLVEKLDSASHDFKTVKVGINTVKAKIGNGITSMFLVSKIDTSNRIIEK</sequence>
<keyword evidence="3" id="KW-1185">Reference proteome</keyword>
<feature type="region of interest" description="Disordered" evidence="1">
    <location>
        <begin position="28"/>
        <end position="67"/>
    </location>
</feature>
<proteinExistence type="predicted"/>
<protein>
    <submittedName>
        <fullName evidence="2">Uncharacterized protein</fullName>
    </submittedName>
</protein>
<evidence type="ECO:0000313" key="3">
    <source>
        <dbReference type="Proteomes" id="UP001590951"/>
    </source>
</evidence>
<dbReference type="InterPro" id="IPR027521">
    <property type="entry name" value="Usb1"/>
</dbReference>
<dbReference type="Gene3D" id="3.90.1140.10">
    <property type="entry name" value="Cyclic phosphodiesterase"/>
    <property type="match status" value="1"/>
</dbReference>
<organism evidence="2 3">
    <name type="scientific">Lepraria finkii</name>
    <dbReference type="NCBI Taxonomy" id="1340010"/>
    <lineage>
        <taxon>Eukaryota</taxon>
        <taxon>Fungi</taxon>
        <taxon>Dikarya</taxon>
        <taxon>Ascomycota</taxon>
        <taxon>Pezizomycotina</taxon>
        <taxon>Lecanoromycetes</taxon>
        <taxon>OSLEUM clade</taxon>
        <taxon>Lecanoromycetidae</taxon>
        <taxon>Lecanorales</taxon>
        <taxon>Lecanorineae</taxon>
        <taxon>Stereocaulaceae</taxon>
        <taxon>Lepraria</taxon>
    </lineage>
</organism>
<gene>
    <name evidence="2" type="ORF">ABVK25_001352</name>
</gene>
<evidence type="ECO:0000313" key="2">
    <source>
        <dbReference type="EMBL" id="KAL2058624.1"/>
    </source>
</evidence>
<evidence type="ECO:0000256" key="1">
    <source>
        <dbReference type="SAM" id="MobiDB-lite"/>
    </source>
</evidence>
<dbReference type="Proteomes" id="UP001590951">
    <property type="component" value="Unassembled WGS sequence"/>
</dbReference>
<accession>A0ABR4BPG1</accession>